<protein>
    <submittedName>
        <fullName evidence="2">Alpha/beta hydrolase</fullName>
    </submittedName>
</protein>
<comment type="caution">
    <text evidence="2">The sequence shown here is derived from an EMBL/GenBank/DDBJ whole genome shotgun (WGS) entry which is preliminary data.</text>
</comment>
<evidence type="ECO:0000313" key="2">
    <source>
        <dbReference type="EMBL" id="PDV99208.1"/>
    </source>
</evidence>
<dbReference type="SUPFAM" id="SSF53474">
    <property type="entry name" value="alpha/beta-Hydrolases"/>
    <property type="match status" value="1"/>
</dbReference>
<name>A0A2H3KMA1_9CHLR</name>
<dbReference type="Pfam" id="PF12146">
    <property type="entry name" value="Hydrolase_4"/>
    <property type="match status" value="1"/>
</dbReference>
<dbReference type="InterPro" id="IPR022742">
    <property type="entry name" value="Hydrolase_4"/>
</dbReference>
<dbReference type="InterPro" id="IPR029058">
    <property type="entry name" value="AB_hydrolase_fold"/>
</dbReference>
<evidence type="ECO:0000313" key="3">
    <source>
        <dbReference type="Proteomes" id="UP000220922"/>
    </source>
</evidence>
<dbReference type="Proteomes" id="UP000220922">
    <property type="component" value="Unassembled WGS sequence"/>
</dbReference>
<proteinExistence type="predicted"/>
<dbReference type="AlphaFoldDB" id="A0A2H3KMA1"/>
<accession>A0A2H3KMA1</accession>
<reference evidence="2 3" key="1">
    <citation type="submission" date="2016-05" db="EMBL/GenBank/DDBJ databases">
        <authorList>
            <person name="Lavstsen T."/>
            <person name="Jespersen J.S."/>
        </authorList>
    </citation>
    <scope>NUCLEOTIDE SEQUENCE [LARGE SCALE GENOMIC DNA]</scope>
    <source>
        <strain evidence="2 3">B7-9</strain>
    </source>
</reference>
<keyword evidence="3" id="KW-1185">Reference proteome</keyword>
<gene>
    <name evidence="2" type="ORF">A9Q02_22265</name>
</gene>
<feature type="domain" description="Serine aminopeptidase S33" evidence="1">
    <location>
        <begin position="115"/>
        <end position="332"/>
    </location>
</feature>
<dbReference type="GO" id="GO:0016787">
    <property type="term" value="F:hydrolase activity"/>
    <property type="evidence" value="ECO:0007669"/>
    <property type="project" value="UniProtKB-KW"/>
</dbReference>
<dbReference type="RefSeq" id="WP_245860472.1">
    <property type="nucleotide sequence ID" value="NZ_LYXE01000079.1"/>
</dbReference>
<evidence type="ECO:0000259" key="1">
    <source>
        <dbReference type="Pfam" id="PF12146"/>
    </source>
</evidence>
<dbReference type="EMBL" id="LYXE01000079">
    <property type="protein sequence ID" value="PDV99208.1"/>
    <property type="molecule type" value="Genomic_DNA"/>
</dbReference>
<sequence>MLRSFLSGIGFWLGLMEGLAGQGELRGLTWGLGRLGPLVSVGALAMARPKPLALATSLPVAAALQVGLASLSRPRLNPRLRLQPGQYLDRTIERVAIEGAYGLVPALHITPNTGARSAVCVAHGSGCDKTFYAWRLTDECIGQGLAVLLIDLDGHGESPRAQAYPAILESVAAPARWLRERYDRVALLGMSLGGAVTARAVAEGTPCDALVLWEVAPQLRLNADEYRQVQRSEALRILRPTLLHLFRDGTIYHVVRAWQTSGIRAEIGTWDLFDHLDLMESLGRLKAQATRPQLLLIYAERDAIVSAEATEAVRTTTEGWGEFHLIPGASHVSLPSEPATIGTTVTWLAAKLRLA</sequence>
<keyword evidence="2" id="KW-0378">Hydrolase</keyword>
<organism evidence="2 3">
    <name type="scientific">Candidatus Chloroploca asiatica</name>
    <dbReference type="NCBI Taxonomy" id="1506545"/>
    <lineage>
        <taxon>Bacteria</taxon>
        <taxon>Bacillati</taxon>
        <taxon>Chloroflexota</taxon>
        <taxon>Chloroflexia</taxon>
        <taxon>Chloroflexales</taxon>
        <taxon>Chloroflexineae</taxon>
        <taxon>Oscillochloridaceae</taxon>
        <taxon>Candidatus Chloroploca</taxon>
    </lineage>
</organism>
<dbReference type="Gene3D" id="3.40.50.1820">
    <property type="entry name" value="alpha/beta hydrolase"/>
    <property type="match status" value="1"/>
</dbReference>